<gene>
    <name evidence="5" type="ORF">Sango_1736200</name>
</gene>
<dbReference type="InterPro" id="IPR057670">
    <property type="entry name" value="SH3_retrovirus"/>
</dbReference>
<feature type="compositionally biased region" description="Acidic residues" evidence="1">
    <location>
        <begin position="375"/>
        <end position="390"/>
    </location>
</feature>
<dbReference type="Pfam" id="PF07727">
    <property type="entry name" value="RVT_2"/>
    <property type="match status" value="1"/>
</dbReference>
<feature type="domain" description="Retrovirus-related Pol polyprotein from transposon TNT 1-94-like beta-barrel" evidence="3">
    <location>
        <begin position="166"/>
        <end position="213"/>
    </location>
</feature>
<reference evidence="5" key="1">
    <citation type="submission" date="2020-06" db="EMBL/GenBank/DDBJ databases">
        <authorList>
            <person name="Li T."/>
            <person name="Hu X."/>
            <person name="Zhang T."/>
            <person name="Song X."/>
            <person name="Zhang H."/>
            <person name="Dai N."/>
            <person name="Sheng W."/>
            <person name="Hou X."/>
            <person name="Wei L."/>
        </authorList>
    </citation>
    <scope>NUCLEOTIDE SEQUENCE</scope>
    <source>
        <strain evidence="5">K16</strain>
        <tissue evidence="5">Leaf</tissue>
    </source>
</reference>
<dbReference type="AlphaFoldDB" id="A0AAE1WMB5"/>
<dbReference type="CDD" id="cd09272">
    <property type="entry name" value="RNase_HI_RT_Ty1"/>
    <property type="match status" value="1"/>
</dbReference>
<dbReference type="Pfam" id="PF25597">
    <property type="entry name" value="SH3_retrovirus"/>
    <property type="match status" value="1"/>
</dbReference>
<evidence type="ECO:0000259" key="3">
    <source>
        <dbReference type="Pfam" id="PF22936"/>
    </source>
</evidence>
<accession>A0AAE1WMB5</accession>
<evidence type="ECO:0000259" key="2">
    <source>
        <dbReference type="Pfam" id="PF07727"/>
    </source>
</evidence>
<evidence type="ECO:0000259" key="4">
    <source>
        <dbReference type="Pfam" id="PF25597"/>
    </source>
</evidence>
<sequence length="637" mass="72458">MKGILIQQKVFKAKYADNVSDDKKLENDEYAYSSIILNLSDSVIRKVGKHNSTKDLWNKLEELYTETSLPSKLFLLEKFFRYKLYLSKNINENIDFTKLIQDIKLTGDKNIDDYSLIVLLNAIPETYGDVKAAIKHGRDNVNLETVVSGLKSKEMDLKTNKPSQNQNEVNFVRGFGDVCLTFESGFKLTLKNVRHVLDLCHSLISCAALEEEGLEGRWGKGIMEIMKGSLTVFKAEKRRNLSGLAKSFWGEALLTAAYLINRSPSVPLLGKVPEHVWSGKNVNLSSLRVFGCYAFVFQNNDKLEPHAKKCVFIGYPEGVKGYRLWLRNQTGFKVVISKDVTFNESEMPCLNNSSKKELDFQSMFNKVEGSKEDNQQGEEDSEENQPESENTDTRTETQNDIYENIPCTHNYQLARDRDRRSAYDPCLYFKYESDIPVFLVLYVDNMLIASPSLTLIENLQKNLCKTFEMKDLGNAKRILEQSPKAETEIEQMKNVPYSNAIGSVMYLMVSTQPDIAYAVSCLSRYMSNAGIVEDQLHRMFLLLCGACISWKSQLQNIVALSTTEAEYIATTEAFKEAIWLKGILTEIGTFAWASVTIGNDDARFRPLGFGPRWNMLNYGPNPLWPKCLFHWKADSPP</sequence>
<keyword evidence="6" id="KW-1185">Reference proteome</keyword>
<dbReference type="InterPro" id="IPR054722">
    <property type="entry name" value="PolX-like_BBD"/>
</dbReference>
<feature type="region of interest" description="Disordered" evidence="1">
    <location>
        <begin position="367"/>
        <end position="401"/>
    </location>
</feature>
<evidence type="ECO:0000256" key="1">
    <source>
        <dbReference type="SAM" id="MobiDB-lite"/>
    </source>
</evidence>
<dbReference type="PANTHER" id="PTHR11439:SF491">
    <property type="entry name" value="INTEGRASE CATALYTIC DOMAIN-CONTAINING PROTEIN"/>
    <property type="match status" value="1"/>
</dbReference>
<evidence type="ECO:0000313" key="6">
    <source>
        <dbReference type="Proteomes" id="UP001289374"/>
    </source>
</evidence>
<evidence type="ECO:0000313" key="5">
    <source>
        <dbReference type="EMBL" id="KAK4395819.1"/>
    </source>
</evidence>
<feature type="domain" description="Retroviral polymerase SH3-like" evidence="4">
    <location>
        <begin position="292"/>
        <end position="352"/>
    </location>
</feature>
<reference evidence="5" key="2">
    <citation type="journal article" date="2024" name="Plant">
        <title>Genomic evolution and insights into agronomic trait innovations of Sesamum species.</title>
        <authorList>
            <person name="Miao H."/>
            <person name="Wang L."/>
            <person name="Qu L."/>
            <person name="Liu H."/>
            <person name="Sun Y."/>
            <person name="Le M."/>
            <person name="Wang Q."/>
            <person name="Wei S."/>
            <person name="Zheng Y."/>
            <person name="Lin W."/>
            <person name="Duan Y."/>
            <person name="Cao H."/>
            <person name="Xiong S."/>
            <person name="Wang X."/>
            <person name="Wei L."/>
            <person name="Li C."/>
            <person name="Ma Q."/>
            <person name="Ju M."/>
            <person name="Zhao R."/>
            <person name="Li G."/>
            <person name="Mu C."/>
            <person name="Tian Q."/>
            <person name="Mei H."/>
            <person name="Zhang T."/>
            <person name="Gao T."/>
            <person name="Zhang H."/>
        </authorList>
    </citation>
    <scope>NUCLEOTIDE SEQUENCE</scope>
    <source>
        <strain evidence="5">K16</strain>
    </source>
</reference>
<organism evidence="5 6">
    <name type="scientific">Sesamum angolense</name>
    <dbReference type="NCBI Taxonomy" id="2727404"/>
    <lineage>
        <taxon>Eukaryota</taxon>
        <taxon>Viridiplantae</taxon>
        <taxon>Streptophyta</taxon>
        <taxon>Embryophyta</taxon>
        <taxon>Tracheophyta</taxon>
        <taxon>Spermatophyta</taxon>
        <taxon>Magnoliopsida</taxon>
        <taxon>eudicotyledons</taxon>
        <taxon>Gunneridae</taxon>
        <taxon>Pentapetalae</taxon>
        <taxon>asterids</taxon>
        <taxon>lamiids</taxon>
        <taxon>Lamiales</taxon>
        <taxon>Pedaliaceae</taxon>
        <taxon>Sesamum</taxon>
    </lineage>
</organism>
<dbReference type="Proteomes" id="UP001289374">
    <property type="component" value="Unassembled WGS sequence"/>
</dbReference>
<comment type="caution">
    <text evidence="5">The sequence shown here is derived from an EMBL/GenBank/DDBJ whole genome shotgun (WGS) entry which is preliminary data.</text>
</comment>
<name>A0AAE1WMB5_9LAMI</name>
<dbReference type="PANTHER" id="PTHR11439">
    <property type="entry name" value="GAG-POL-RELATED RETROTRANSPOSON"/>
    <property type="match status" value="1"/>
</dbReference>
<dbReference type="Pfam" id="PF14223">
    <property type="entry name" value="Retrotran_gag_2"/>
    <property type="match status" value="1"/>
</dbReference>
<dbReference type="InterPro" id="IPR013103">
    <property type="entry name" value="RVT_2"/>
</dbReference>
<dbReference type="Pfam" id="PF22936">
    <property type="entry name" value="Pol_BBD"/>
    <property type="match status" value="1"/>
</dbReference>
<dbReference type="EMBL" id="JACGWL010000009">
    <property type="protein sequence ID" value="KAK4395819.1"/>
    <property type="molecule type" value="Genomic_DNA"/>
</dbReference>
<protein>
    <submittedName>
        <fullName evidence="5">Retrovirus-related Pol polyprotein from transposon TNT 1-94</fullName>
    </submittedName>
</protein>
<proteinExistence type="predicted"/>
<feature type="domain" description="Reverse transcriptase Ty1/copia-type" evidence="2">
    <location>
        <begin position="419"/>
        <end position="501"/>
    </location>
</feature>